<keyword evidence="1" id="KW-0560">Oxidoreductase</keyword>
<evidence type="ECO:0000256" key="1">
    <source>
        <dbReference type="ARBA" id="ARBA00023002"/>
    </source>
</evidence>
<dbReference type="InterPro" id="IPR050741">
    <property type="entry name" value="Acyl-CoA_dehydrogenase"/>
</dbReference>
<dbReference type="RefSeq" id="WP_243554089.1">
    <property type="nucleotide sequence ID" value="NZ_CP094528.1"/>
</dbReference>
<dbReference type="InterPro" id="IPR046373">
    <property type="entry name" value="Acyl-CoA_Oxase/DH_mid-dom_sf"/>
</dbReference>
<feature type="domain" description="Acyl-CoA dehydrogenase/oxidase N-terminal" evidence="4">
    <location>
        <begin position="23"/>
        <end position="115"/>
    </location>
</feature>
<dbReference type="InterPro" id="IPR013107">
    <property type="entry name" value="Acyl-CoA_DH_C"/>
</dbReference>
<dbReference type="SUPFAM" id="SSF56645">
    <property type="entry name" value="Acyl-CoA dehydrogenase NM domain-like"/>
    <property type="match status" value="1"/>
</dbReference>
<organism evidence="6 7">
    <name type="scientific">Agromyces larvae</name>
    <dbReference type="NCBI Taxonomy" id="2929802"/>
    <lineage>
        <taxon>Bacteria</taxon>
        <taxon>Bacillati</taxon>
        <taxon>Actinomycetota</taxon>
        <taxon>Actinomycetes</taxon>
        <taxon>Micrococcales</taxon>
        <taxon>Microbacteriaceae</taxon>
        <taxon>Agromyces</taxon>
    </lineage>
</organism>
<dbReference type="Pfam" id="PF02771">
    <property type="entry name" value="Acyl-CoA_dh_N"/>
    <property type="match status" value="1"/>
</dbReference>
<dbReference type="PANTHER" id="PTHR48083:SF19">
    <property type="entry name" value="FLAVIN-DEPENDENT MONOOXYGENASE, OXYGENASE SUBUNIT HSAA"/>
    <property type="match status" value="1"/>
</dbReference>
<comment type="similarity">
    <text evidence="2">Belongs to the HpaH/HsaA monooxygenase family.</text>
</comment>
<sequence>MSEVIAASRLATASARLAPVFARIAETAGAHERAATRPYDETQALADAGFGALRVPTELGGGGLTVAEFFAVLVDLGAADSNQPQIWRNHIAFVEDRLAGGTDRDRQWLARIAGGTVIGGAWSETGTASILGETRLERVDGILRLNGVKYYSTGSIYADHVGVLALGDDGAPVIALVASDTPGVELIDDWGGFGQRATGSGTTRLIDVPVADDAVFSFDDRHVSQEAVYQLVLLAALAGVARAVRDDAVQRVIARTRSYPHALAPNPRDDAQVQQVVGRIAGHAAAAEASVERGARAVDEVWRTIGTGGDLQAAARRAAVAVYEAQLTATDAALHASTLVFDALGSSGVQADAALDRHWRNARTLTSHNPRIYKERVIGAYLLNGTDPLSIYTIDQPDAAARVGTSDDDGASDESGVSDEIGASEPTGVSDEPEASA</sequence>
<gene>
    <name evidence="6" type="ORF">MTO99_13130</name>
</gene>
<dbReference type="PIRSF" id="PIRSF016578">
    <property type="entry name" value="HsaA"/>
    <property type="match status" value="1"/>
</dbReference>
<dbReference type="SUPFAM" id="SSF47203">
    <property type="entry name" value="Acyl-CoA dehydrogenase C-terminal domain-like"/>
    <property type="match status" value="1"/>
</dbReference>
<evidence type="ECO:0000256" key="2">
    <source>
        <dbReference type="ARBA" id="ARBA00049661"/>
    </source>
</evidence>
<dbReference type="InterPro" id="IPR013786">
    <property type="entry name" value="AcylCoA_DH/ox_N"/>
</dbReference>
<dbReference type="Proteomes" id="UP000832097">
    <property type="component" value="Chromosome"/>
</dbReference>
<dbReference type="InterPro" id="IPR006089">
    <property type="entry name" value="Acyl-CoA_DH_CS"/>
</dbReference>
<dbReference type="Pfam" id="PF08028">
    <property type="entry name" value="Acyl-CoA_dh_2"/>
    <property type="match status" value="1"/>
</dbReference>
<evidence type="ECO:0000259" key="5">
    <source>
        <dbReference type="Pfam" id="PF08028"/>
    </source>
</evidence>
<dbReference type="Gene3D" id="2.40.110.10">
    <property type="entry name" value="Butyryl-CoA Dehydrogenase, subunit A, domain 2"/>
    <property type="match status" value="1"/>
</dbReference>
<dbReference type="PANTHER" id="PTHR48083">
    <property type="entry name" value="MEDIUM-CHAIN SPECIFIC ACYL-COA DEHYDROGENASE, MITOCHONDRIAL-RELATED"/>
    <property type="match status" value="1"/>
</dbReference>
<proteinExistence type="inferred from homology"/>
<keyword evidence="7" id="KW-1185">Reference proteome</keyword>
<reference evidence="6 7" key="1">
    <citation type="submission" date="2022-03" db="EMBL/GenBank/DDBJ databases">
        <title>Mucilaginibacter sp. isolated from the gut of Protaetia brevitarsis seulensis larvae.</title>
        <authorList>
            <person name="Won M."/>
            <person name="Kim S.-J."/>
            <person name="Kwon S.-W."/>
        </authorList>
    </citation>
    <scope>NUCLEOTIDE SEQUENCE [LARGE SCALE GENOMIC DNA]</scope>
    <source>
        <strain evidence="6 7">CFWR-12</strain>
    </source>
</reference>
<evidence type="ECO:0000313" key="7">
    <source>
        <dbReference type="Proteomes" id="UP000832097"/>
    </source>
</evidence>
<dbReference type="PROSITE" id="PS00073">
    <property type="entry name" value="ACYL_COA_DH_2"/>
    <property type="match status" value="1"/>
</dbReference>
<protein>
    <submittedName>
        <fullName evidence="6">Acyl-CoA dehydrogenase family protein</fullName>
    </submittedName>
</protein>
<dbReference type="EMBL" id="CP094528">
    <property type="protein sequence ID" value="UOE43125.1"/>
    <property type="molecule type" value="Genomic_DNA"/>
</dbReference>
<dbReference type="InterPro" id="IPR037069">
    <property type="entry name" value="AcylCoA_DH/ox_N_sf"/>
</dbReference>
<evidence type="ECO:0000259" key="4">
    <source>
        <dbReference type="Pfam" id="PF02771"/>
    </source>
</evidence>
<feature type="region of interest" description="Disordered" evidence="3">
    <location>
        <begin position="400"/>
        <end position="437"/>
    </location>
</feature>
<feature type="domain" description="Acyl-CoA dehydrogenase C-terminal" evidence="5">
    <location>
        <begin position="234"/>
        <end position="368"/>
    </location>
</feature>
<name>A0ABY4BVD2_9MICO</name>
<dbReference type="InterPro" id="IPR036250">
    <property type="entry name" value="AcylCo_DH-like_C"/>
</dbReference>
<accession>A0ABY4BVD2</accession>
<dbReference type="InterPro" id="IPR009100">
    <property type="entry name" value="AcylCoA_DH/oxidase_NM_dom_sf"/>
</dbReference>
<evidence type="ECO:0000256" key="3">
    <source>
        <dbReference type="SAM" id="MobiDB-lite"/>
    </source>
</evidence>
<evidence type="ECO:0000313" key="6">
    <source>
        <dbReference type="EMBL" id="UOE43125.1"/>
    </source>
</evidence>
<dbReference type="Gene3D" id="1.10.540.10">
    <property type="entry name" value="Acyl-CoA dehydrogenase/oxidase, N-terminal domain"/>
    <property type="match status" value="1"/>
</dbReference>
<dbReference type="Gene3D" id="1.20.140.10">
    <property type="entry name" value="Butyryl-CoA Dehydrogenase, subunit A, domain 3"/>
    <property type="match status" value="1"/>
</dbReference>